<evidence type="ECO:0000313" key="7">
    <source>
        <dbReference type="Proteomes" id="UP001469365"/>
    </source>
</evidence>
<dbReference type="InterPro" id="IPR002577">
    <property type="entry name" value="HTH_HxlR"/>
</dbReference>
<dbReference type="PROSITE" id="PS51118">
    <property type="entry name" value="HTH_HXLR"/>
    <property type="match status" value="1"/>
</dbReference>
<evidence type="ECO:0000256" key="3">
    <source>
        <dbReference type="ARBA" id="ARBA00023163"/>
    </source>
</evidence>
<dbReference type="RefSeq" id="WP_341416093.1">
    <property type="nucleotide sequence ID" value="NZ_JBBPCC010000008.1"/>
</dbReference>
<accession>A0ABU9DJE6</accession>
<keyword evidence="3" id="KW-0804">Transcription</keyword>
<evidence type="ECO:0000256" key="4">
    <source>
        <dbReference type="SAM" id="MobiDB-lite"/>
    </source>
</evidence>
<dbReference type="InterPro" id="IPR036390">
    <property type="entry name" value="WH_DNA-bd_sf"/>
</dbReference>
<comment type="caution">
    <text evidence="6">The sequence shown here is derived from an EMBL/GenBank/DDBJ whole genome shotgun (WGS) entry which is preliminary data.</text>
</comment>
<sequence length="129" mass="14660">MKEYCKFESALEILIGKWKPVILLQLISNGTLRFSELQKAIPDINKKMLTQQLRELEYNDIVLRVAYNQIPPKVEYSISEYGKGLSTVLQALNDWGSAHMEHMNELYGADRSGNTSSEEDEGDTNGKYG</sequence>
<keyword evidence="7" id="KW-1185">Reference proteome</keyword>
<dbReference type="Proteomes" id="UP001469365">
    <property type="component" value="Unassembled WGS sequence"/>
</dbReference>
<organism evidence="6 7">
    <name type="scientific">Paenibacillus filicis</name>
    <dbReference type="NCBI Taxonomy" id="669464"/>
    <lineage>
        <taxon>Bacteria</taxon>
        <taxon>Bacillati</taxon>
        <taxon>Bacillota</taxon>
        <taxon>Bacilli</taxon>
        <taxon>Bacillales</taxon>
        <taxon>Paenibacillaceae</taxon>
        <taxon>Paenibacillus</taxon>
    </lineage>
</organism>
<feature type="region of interest" description="Disordered" evidence="4">
    <location>
        <begin position="107"/>
        <end position="129"/>
    </location>
</feature>
<dbReference type="InterPro" id="IPR036388">
    <property type="entry name" value="WH-like_DNA-bd_sf"/>
</dbReference>
<dbReference type="SUPFAM" id="SSF46785">
    <property type="entry name" value="Winged helix' DNA-binding domain"/>
    <property type="match status" value="1"/>
</dbReference>
<keyword evidence="2" id="KW-0238">DNA-binding</keyword>
<gene>
    <name evidence="6" type="ORF">WMW72_13900</name>
</gene>
<evidence type="ECO:0000256" key="1">
    <source>
        <dbReference type="ARBA" id="ARBA00023015"/>
    </source>
</evidence>
<dbReference type="PANTHER" id="PTHR33204">
    <property type="entry name" value="TRANSCRIPTIONAL REGULATOR, MARR FAMILY"/>
    <property type="match status" value="1"/>
</dbReference>
<evidence type="ECO:0000256" key="2">
    <source>
        <dbReference type="ARBA" id="ARBA00023125"/>
    </source>
</evidence>
<keyword evidence="1" id="KW-0805">Transcription regulation</keyword>
<evidence type="ECO:0000259" key="5">
    <source>
        <dbReference type="PROSITE" id="PS51118"/>
    </source>
</evidence>
<name>A0ABU9DJE6_9BACL</name>
<reference evidence="6 7" key="1">
    <citation type="submission" date="2024-04" db="EMBL/GenBank/DDBJ databases">
        <title>draft genome sequnece of Paenibacillus filicis.</title>
        <authorList>
            <person name="Kim D.-U."/>
        </authorList>
    </citation>
    <scope>NUCLEOTIDE SEQUENCE [LARGE SCALE GENOMIC DNA]</scope>
    <source>
        <strain evidence="6 7">KACC14197</strain>
    </source>
</reference>
<dbReference type="PANTHER" id="PTHR33204:SF29">
    <property type="entry name" value="TRANSCRIPTIONAL REGULATOR"/>
    <property type="match status" value="1"/>
</dbReference>
<proteinExistence type="predicted"/>
<feature type="domain" description="HTH hxlR-type" evidence="5">
    <location>
        <begin position="5"/>
        <end position="104"/>
    </location>
</feature>
<dbReference type="Gene3D" id="1.10.10.10">
    <property type="entry name" value="Winged helix-like DNA-binding domain superfamily/Winged helix DNA-binding domain"/>
    <property type="match status" value="1"/>
</dbReference>
<dbReference type="Pfam" id="PF01638">
    <property type="entry name" value="HxlR"/>
    <property type="match status" value="1"/>
</dbReference>
<evidence type="ECO:0000313" key="6">
    <source>
        <dbReference type="EMBL" id="MEK8128993.1"/>
    </source>
</evidence>
<dbReference type="EMBL" id="JBBPCC010000008">
    <property type="protein sequence ID" value="MEK8128993.1"/>
    <property type="molecule type" value="Genomic_DNA"/>
</dbReference>
<protein>
    <submittedName>
        <fullName evidence="6">Helix-turn-helix domain-containing protein</fullName>
    </submittedName>
</protein>